<proteinExistence type="inferred from homology"/>
<feature type="transmembrane region" description="Helical" evidence="6">
    <location>
        <begin position="133"/>
        <end position="154"/>
    </location>
</feature>
<sequence>MGLTKGGRLVPQLWFIFASSGAVFIWEIANDIATCEPIAATWNPALGKCSHDVFLAGSSGMLASSTIGFALDISCVAIAWRLLQEFEFTKQAKWALGVIFVFAIYASIAPLARFRSFDAYVEPHEELCKLHDIMIWSNIEGGVALIIIAIPSLARISMGYFGERSGGLVRKHRRGAQVNNIGSPIQDTIEFYHSEQLLVGDAGKLPANEQEATNRGGQQPPRPAYFTRNYSF</sequence>
<feature type="transmembrane region" description="Helical" evidence="6">
    <location>
        <begin position="12"/>
        <end position="29"/>
    </location>
</feature>
<dbReference type="InterPro" id="IPR049326">
    <property type="entry name" value="Rhodopsin_dom_fungi"/>
</dbReference>
<evidence type="ECO:0000256" key="4">
    <source>
        <dbReference type="ARBA" id="ARBA00023136"/>
    </source>
</evidence>
<organism evidence="8 9">
    <name type="scientific">Apiospora rasikravindrae</name>
    <dbReference type="NCBI Taxonomy" id="990691"/>
    <lineage>
        <taxon>Eukaryota</taxon>
        <taxon>Fungi</taxon>
        <taxon>Dikarya</taxon>
        <taxon>Ascomycota</taxon>
        <taxon>Pezizomycotina</taxon>
        <taxon>Sordariomycetes</taxon>
        <taxon>Xylariomycetidae</taxon>
        <taxon>Amphisphaeriales</taxon>
        <taxon>Apiosporaceae</taxon>
        <taxon>Apiospora</taxon>
    </lineage>
</organism>
<accession>A0ABR1UDB5</accession>
<dbReference type="PANTHER" id="PTHR33048">
    <property type="entry name" value="PTH11-LIKE INTEGRAL MEMBRANE PROTEIN (AFU_ORTHOLOGUE AFUA_5G11245)"/>
    <property type="match status" value="1"/>
</dbReference>
<evidence type="ECO:0000313" key="8">
    <source>
        <dbReference type="EMBL" id="KAK8056892.1"/>
    </source>
</evidence>
<evidence type="ECO:0000256" key="1">
    <source>
        <dbReference type="ARBA" id="ARBA00004141"/>
    </source>
</evidence>
<keyword evidence="9" id="KW-1185">Reference proteome</keyword>
<evidence type="ECO:0000256" key="2">
    <source>
        <dbReference type="ARBA" id="ARBA00022692"/>
    </source>
</evidence>
<comment type="similarity">
    <text evidence="5">Belongs to the SAT4 family.</text>
</comment>
<gene>
    <name evidence="8" type="ORF">PG993_002119</name>
</gene>
<feature type="transmembrane region" description="Helical" evidence="6">
    <location>
        <begin position="61"/>
        <end position="82"/>
    </location>
</feature>
<dbReference type="Pfam" id="PF20684">
    <property type="entry name" value="Fung_rhodopsin"/>
    <property type="match status" value="1"/>
</dbReference>
<evidence type="ECO:0000256" key="3">
    <source>
        <dbReference type="ARBA" id="ARBA00022989"/>
    </source>
</evidence>
<comment type="caution">
    <text evidence="8">The sequence shown here is derived from an EMBL/GenBank/DDBJ whole genome shotgun (WGS) entry which is preliminary data.</text>
</comment>
<comment type="subcellular location">
    <subcellularLocation>
        <location evidence="1">Membrane</location>
        <topology evidence="1">Multi-pass membrane protein</topology>
    </subcellularLocation>
</comment>
<keyword evidence="4 6" id="KW-0472">Membrane</keyword>
<evidence type="ECO:0000256" key="5">
    <source>
        <dbReference type="ARBA" id="ARBA00038359"/>
    </source>
</evidence>
<protein>
    <recommendedName>
        <fullName evidence="7">Rhodopsin domain-containing protein</fullName>
    </recommendedName>
</protein>
<feature type="domain" description="Rhodopsin" evidence="7">
    <location>
        <begin position="14"/>
        <end position="155"/>
    </location>
</feature>
<feature type="transmembrane region" description="Helical" evidence="6">
    <location>
        <begin position="94"/>
        <end position="113"/>
    </location>
</feature>
<evidence type="ECO:0000313" key="9">
    <source>
        <dbReference type="Proteomes" id="UP001444661"/>
    </source>
</evidence>
<keyword evidence="2 6" id="KW-0812">Transmembrane</keyword>
<reference evidence="8 9" key="1">
    <citation type="submission" date="2023-01" db="EMBL/GenBank/DDBJ databases">
        <title>Analysis of 21 Apiospora genomes using comparative genomics revels a genus with tremendous synthesis potential of carbohydrate active enzymes and secondary metabolites.</title>
        <authorList>
            <person name="Sorensen T."/>
        </authorList>
    </citation>
    <scope>NUCLEOTIDE SEQUENCE [LARGE SCALE GENOMIC DNA]</scope>
    <source>
        <strain evidence="8 9">CBS 33761</strain>
    </source>
</reference>
<evidence type="ECO:0000256" key="6">
    <source>
        <dbReference type="SAM" id="Phobius"/>
    </source>
</evidence>
<dbReference type="EMBL" id="JAQQWK010000001">
    <property type="protein sequence ID" value="KAK8056892.1"/>
    <property type="molecule type" value="Genomic_DNA"/>
</dbReference>
<dbReference type="Proteomes" id="UP001444661">
    <property type="component" value="Unassembled WGS sequence"/>
</dbReference>
<dbReference type="InterPro" id="IPR052337">
    <property type="entry name" value="SAT4-like"/>
</dbReference>
<name>A0ABR1UDB5_9PEZI</name>
<keyword evidence="3 6" id="KW-1133">Transmembrane helix</keyword>
<evidence type="ECO:0000259" key="7">
    <source>
        <dbReference type="Pfam" id="PF20684"/>
    </source>
</evidence>
<dbReference type="PANTHER" id="PTHR33048:SF47">
    <property type="entry name" value="INTEGRAL MEMBRANE PROTEIN-RELATED"/>
    <property type="match status" value="1"/>
</dbReference>